<dbReference type="Pfam" id="PF01263">
    <property type="entry name" value="Aldose_epim"/>
    <property type="match status" value="1"/>
</dbReference>
<gene>
    <name evidence="4" type="ORF">OI18_09450</name>
</gene>
<keyword evidence="3" id="KW-0106">Calcium</keyword>
<evidence type="ECO:0000256" key="1">
    <source>
        <dbReference type="ARBA" id="ARBA00001913"/>
    </source>
</evidence>
<dbReference type="Gene3D" id="2.70.98.10">
    <property type="match status" value="1"/>
</dbReference>
<evidence type="ECO:0000256" key="2">
    <source>
        <dbReference type="ARBA" id="ARBA00011245"/>
    </source>
</evidence>
<dbReference type="EMBL" id="JSVC01000010">
    <property type="protein sequence ID" value="KIC94704.1"/>
    <property type="molecule type" value="Genomic_DNA"/>
</dbReference>
<proteinExistence type="predicted"/>
<dbReference type="SUPFAM" id="SSF74650">
    <property type="entry name" value="Galactose mutarotase-like"/>
    <property type="match status" value="1"/>
</dbReference>
<dbReference type="InterPro" id="IPR011013">
    <property type="entry name" value="Gal_mutarotase_sf_dom"/>
</dbReference>
<sequence>MIQLKNDHLIASIHPKGAELQELINPATQVNYMWSGDPAWWGKFSPVLFPIVGTLKDNTYIFNGQQYSLPRHGFARDRTFLAEQISETAALFTLQDDSETRAVYPFAFSLALHYQLDDDQLTCKYIVNNRSDNTMWFSIGAHPAFAVPLLKYRDEAKYTDHYLVFDRSNQLVRYKLKDGLISDETETVTLDHGKLRLNEELFREDALVLKGLPDSEIRIECSNHPHGLSFRWEDFPYFGIWATAGAGFVCLEPWCGIADNIHHEQQLEQKEGIQSLAPGEEWTRQWSVRCF</sequence>
<dbReference type="CDD" id="cd09024">
    <property type="entry name" value="Aldose_epim_lacX"/>
    <property type="match status" value="1"/>
</dbReference>
<dbReference type="InterPro" id="IPR008183">
    <property type="entry name" value="Aldose_1/G6P_1-epimerase"/>
</dbReference>
<comment type="subunit">
    <text evidence="2">Monomer.</text>
</comment>
<evidence type="ECO:0000256" key="3">
    <source>
        <dbReference type="ARBA" id="ARBA00022837"/>
    </source>
</evidence>
<dbReference type="InterPro" id="IPR014718">
    <property type="entry name" value="GH-type_carb-bd"/>
</dbReference>
<accession>A0A0C1IW45</accession>
<dbReference type="GO" id="GO:0030246">
    <property type="term" value="F:carbohydrate binding"/>
    <property type="evidence" value="ECO:0007669"/>
    <property type="project" value="InterPro"/>
</dbReference>
<evidence type="ECO:0000313" key="5">
    <source>
        <dbReference type="Proteomes" id="UP000031408"/>
    </source>
</evidence>
<reference evidence="4 5" key="1">
    <citation type="submission" date="2014-11" db="EMBL/GenBank/DDBJ databases">
        <title>Genome sequence of Flavihumibacter solisilvae 3-3.</title>
        <authorList>
            <person name="Zhou G."/>
            <person name="Li M."/>
            <person name="Wang G."/>
        </authorList>
    </citation>
    <scope>NUCLEOTIDE SEQUENCE [LARGE SCALE GENOMIC DNA]</scope>
    <source>
        <strain evidence="4 5">3-3</strain>
    </source>
</reference>
<dbReference type="Proteomes" id="UP000031408">
    <property type="component" value="Unassembled WGS sequence"/>
</dbReference>
<name>A0A0C1IW45_9BACT</name>
<dbReference type="AlphaFoldDB" id="A0A0C1IW45"/>
<evidence type="ECO:0000313" key="4">
    <source>
        <dbReference type="EMBL" id="KIC94704.1"/>
    </source>
</evidence>
<dbReference type="GO" id="GO:0016853">
    <property type="term" value="F:isomerase activity"/>
    <property type="evidence" value="ECO:0007669"/>
    <property type="project" value="InterPro"/>
</dbReference>
<dbReference type="STRING" id="1349421.OI18_09450"/>
<organism evidence="4 5">
    <name type="scientific">Flavihumibacter solisilvae</name>
    <dbReference type="NCBI Taxonomy" id="1349421"/>
    <lineage>
        <taxon>Bacteria</taxon>
        <taxon>Pseudomonadati</taxon>
        <taxon>Bacteroidota</taxon>
        <taxon>Chitinophagia</taxon>
        <taxon>Chitinophagales</taxon>
        <taxon>Chitinophagaceae</taxon>
        <taxon>Flavihumibacter</taxon>
    </lineage>
</organism>
<dbReference type="OrthoDB" id="9795355at2"/>
<dbReference type="InterPro" id="IPR037481">
    <property type="entry name" value="LacX"/>
</dbReference>
<dbReference type="RefSeq" id="WP_039139349.1">
    <property type="nucleotide sequence ID" value="NZ_JSVC01000010.1"/>
</dbReference>
<comment type="caution">
    <text evidence="4">The sequence shown here is derived from an EMBL/GenBank/DDBJ whole genome shotgun (WGS) entry which is preliminary data.</text>
</comment>
<dbReference type="GO" id="GO:0005975">
    <property type="term" value="P:carbohydrate metabolic process"/>
    <property type="evidence" value="ECO:0007669"/>
    <property type="project" value="InterPro"/>
</dbReference>
<keyword evidence="5" id="KW-1185">Reference proteome</keyword>
<protein>
    <submittedName>
        <fullName evidence="4">Aldose epimerase</fullName>
    </submittedName>
</protein>
<comment type="cofactor">
    <cofactor evidence="1">
        <name>Ca(2+)</name>
        <dbReference type="ChEBI" id="CHEBI:29108"/>
    </cofactor>
</comment>